<dbReference type="GO" id="GO:0002199">
    <property type="term" value="C:zona pellucida receptor complex"/>
    <property type="evidence" value="ECO:0007669"/>
    <property type="project" value="TreeGrafter"/>
</dbReference>
<feature type="chain" id="PRO_5029750053" evidence="7">
    <location>
        <begin position="25"/>
        <end position="355"/>
    </location>
</feature>
<evidence type="ECO:0000256" key="7">
    <source>
        <dbReference type="SAM" id="SignalP"/>
    </source>
</evidence>
<dbReference type="GO" id="GO:0001669">
    <property type="term" value="C:acrosomal vesicle"/>
    <property type="evidence" value="ECO:0007669"/>
    <property type="project" value="UniProtKB-SubCell"/>
</dbReference>
<keyword evidence="4" id="KW-0964">Secreted</keyword>
<protein>
    <submittedName>
        <fullName evidence="10">ZPBP2 protein</fullName>
    </submittedName>
</protein>
<comment type="subcellular location">
    <subcellularLocation>
        <location evidence="1">Cytoplasmic vesicle</location>
        <location evidence="1">Secretory vesicle</location>
        <location evidence="1">Acrosome</location>
    </subcellularLocation>
    <subcellularLocation>
        <location evidence="2">Secreted</location>
    </subcellularLocation>
</comment>
<dbReference type="GO" id="GO:0005576">
    <property type="term" value="C:extracellular region"/>
    <property type="evidence" value="ECO:0007669"/>
    <property type="project" value="UniProtKB-SubCell"/>
</dbReference>
<evidence type="ECO:0000313" key="11">
    <source>
        <dbReference type="Proteomes" id="UP000579941"/>
    </source>
</evidence>
<dbReference type="PANTHER" id="PTHR15443">
    <property type="entry name" value="ZONA PELLUCIDA BINDING PROTEIN SP38"/>
    <property type="match status" value="1"/>
</dbReference>
<evidence type="ECO:0000256" key="5">
    <source>
        <dbReference type="ARBA" id="ARBA00023180"/>
    </source>
</evidence>
<dbReference type="InterPro" id="IPR048806">
    <property type="entry name" value="ZPBP1/2_N"/>
</dbReference>
<comment type="caution">
    <text evidence="10">The sequence shown here is derived from an EMBL/GenBank/DDBJ whole genome shotgun (WGS) entry which is preliminary data.</text>
</comment>
<reference evidence="10 11" key="1">
    <citation type="submission" date="2019-09" db="EMBL/GenBank/DDBJ databases">
        <title>Bird 10,000 Genomes (B10K) Project - Family phase.</title>
        <authorList>
            <person name="Zhang G."/>
        </authorList>
    </citation>
    <scope>NUCLEOTIDE SEQUENCE [LARGE SCALE GENOMIC DNA]</scope>
    <source>
        <strain evidence="10">B10K-DU-002-05</strain>
        <tissue evidence="10">Muscle</tissue>
    </source>
</reference>
<evidence type="ECO:0000313" key="10">
    <source>
        <dbReference type="EMBL" id="NXM49523.1"/>
    </source>
</evidence>
<name>A0A7L1BJ17_GYMTI</name>
<dbReference type="GO" id="GO:0001675">
    <property type="term" value="P:acrosome assembly"/>
    <property type="evidence" value="ECO:0007669"/>
    <property type="project" value="TreeGrafter"/>
</dbReference>
<feature type="signal peptide" evidence="7">
    <location>
        <begin position="1"/>
        <end position="24"/>
    </location>
</feature>
<dbReference type="InterPro" id="IPR010857">
    <property type="entry name" value="Sp38-bd"/>
</dbReference>
<organism evidence="10 11">
    <name type="scientific">Gymnorhina tibicen</name>
    <name type="common">Australian magpie</name>
    <name type="synonym">Cracticus tibicen</name>
    <dbReference type="NCBI Taxonomy" id="9132"/>
    <lineage>
        <taxon>Eukaryota</taxon>
        <taxon>Metazoa</taxon>
        <taxon>Chordata</taxon>
        <taxon>Craniata</taxon>
        <taxon>Vertebrata</taxon>
        <taxon>Euteleostomi</taxon>
        <taxon>Archelosauria</taxon>
        <taxon>Archosauria</taxon>
        <taxon>Dinosauria</taxon>
        <taxon>Saurischia</taxon>
        <taxon>Theropoda</taxon>
        <taxon>Coelurosauria</taxon>
        <taxon>Aves</taxon>
        <taxon>Neognathae</taxon>
        <taxon>Neoaves</taxon>
        <taxon>Telluraves</taxon>
        <taxon>Australaves</taxon>
        <taxon>Passeriformes</taxon>
        <taxon>Artamidae</taxon>
        <taxon>Gymnorhina</taxon>
    </lineage>
</organism>
<dbReference type="AlphaFoldDB" id="A0A7L1BJ17"/>
<comment type="similarity">
    <text evidence="3">Belongs to the zona pellucida-binding protein Sp38 family.</text>
</comment>
<evidence type="ECO:0000259" key="8">
    <source>
        <dbReference type="Pfam" id="PF07354"/>
    </source>
</evidence>
<feature type="domain" description="Zona-pellucida-binding protein 1/2 N-terminal" evidence="8">
    <location>
        <begin position="67"/>
        <end position="165"/>
    </location>
</feature>
<evidence type="ECO:0000256" key="3">
    <source>
        <dbReference type="ARBA" id="ARBA00007196"/>
    </source>
</evidence>
<feature type="non-terminal residue" evidence="10">
    <location>
        <position position="355"/>
    </location>
</feature>
<sequence length="355" mass="39760">MAGGGGRPRCPPGALLAMAAVVVAAGWGERDKGWEGNTGLLKAEPKGEQSVDLIGKNEVYGDIRHEVNVYVKVFTNSPFLVCMDLALSQERIIDPRYLWVGPDGRDLEGQRYVNLTETGKLMVMGFRESMSGAYTCTLSHKVIETTTQEETELVEAYKFMVYAYREADHAYRVSVRFSTKRCKLKTNGLFVEKLNKILNGTISYLNCHITESSYKCHSIKAPKNSLQYELFISFLVNPFAPGWEEVCHKVPYGCEDVTNRRVRQAAEQIGKFFQQLRQILKYELHVVPAVQYVDNSFSMTPIDSCRPGFGKNHHTHQNCASCCVVCGPGTYSPNNEVTCRTCARSQARTYGAKSC</sequence>
<accession>A0A7L1BJ17</accession>
<dbReference type="EMBL" id="VXAZ01009232">
    <property type="protein sequence ID" value="NXM49523.1"/>
    <property type="molecule type" value="Genomic_DNA"/>
</dbReference>
<keyword evidence="6" id="KW-0968">Cytoplasmic vesicle</keyword>
<dbReference type="GO" id="GO:0007339">
    <property type="term" value="P:binding of sperm to zona pellucida"/>
    <property type="evidence" value="ECO:0007669"/>
    <property type="project" value="InterPro"/>
</dbReference>
<evidence type="ECO:0000256" key="6">
    <source>
        <dbReference type="ARBA" id="ARBA00023329"/>
    </source>
</evidence>
<keyword evidence="11" id="KW-1185">Reference proteome</keyword>
<dbReference type="Proteomes" id="UP000579941">
    <property type="component" value="Unassembled WGS sequence"/>
</dbReference>
<evidence type="ECO:0000259" key="9">
    <source>
        <dbReference type="Pfam" id="PF20626"/>
    </source>
</evidence>
<dbReference type="Pfam" id="PF07354">
    <property type="entry name" value="Sp38"/>
    <property type="match status" value="1"/>
</dbReference>
<evidence type="ECO:0000256" key="1">
    <source>
        <dbReference type="ARBA" id="ARBA00004218"/>
    </source>
</evidence>
<keyword evidence="7" id="KW-0732">Signal</keyword>
<proteinExistence type="inferred from homology"/>
<dbReference type="PANTHER" id="PTHR15443:SF4">
    <property type="entry name" value="ZONA PELLUCIDA-BINDING PROTEIN 2"/>
    <property type="match status" value="1"/>
</dbReference>
<keyword evidence="5" id="KW-0325">Glycoprotein</keyword>
<evidence type="ECO:0000256" key="4">
    <source>
        <dbReference type="ARBA" id="ARBA00022525"/>
    </source>
</evidence>
<evidence type="ECO:0000256" key="2">
    <source>
        <dbReference type="ARBA" id="ARBA00004613"/>
    </source>
</evidence>
<feature type="non-terminal residue" evidence="10">
    <location>
        <position position="1"/>
    </location>
</feature>
<feature type="domain" description="Zona-pellucida-binding protein 1/2 C-terminal" evidence="9">
    <location>
        <begin position="305"/>
        <end position="355"/>
    </location>
</feature>
<gene>
    <name evidence="10" type="primary">Zpbp2</name>
    <name evidence="10" type="ORF">GYMTIB_R02215</name>
</gene>
<dbReference type="InterPro" id="IPR048805">
    <property type="entry name" value="ZPBP1/2_C"/>
</dbReference>
<dbReference type="Pfam" id="PF20626">
    <property type="entry name" value="EGF_Sp38_C"/>
    <property type="match status" value="1"/>
</dbReference>